<dbReference type="AlphaFoldDB" id="A0A3B1DBE9"/>
<dbReference type="Pfam" id="PF13442">
    <property type="entry name" value="Cytochrome_CBB3"/>
    <property type="match status" value="2"/>
</dbReference>
<dbReference type="EMBL" id="UOGA01000321">
    <property type="protein sequence ID" value="VAX25997.1"/>
    <property type="molecule type" value="Genomic_DNA"/>
</dbReference>
<name>A0A3B1DBE9_9ZZZZ</name>
<feature type="domain" description="Cytochrome c" evidence="4">
    <location>
        <begin position="217"/>
        <end position="305"/>
    </location>
</feature>
<protein>
    <submittedName>
        <fullName evidence="5">Cytochrome c oxidase subunit CcoO</fullName>
        <ecNumber evidence="5">1.9.3.1</ecNumber>
    </submittedName>
</protein>
<dbReference type="Gene3D" id="1.10.760.10">
    <property type="entry name" value="Cytochrome c-like domain"/>
    <property type="match status" value="2"/>
</dbReference>
<dbReference type="GO" id="GO:0016491">
    <property type="term" value="F:oxidoreductase activity"/>
    <property type="evidence" value="ECO:0007669"/>
    <property type="project" value="UniProtKB-KW"/>
</dbReference>
<evidence type="ECO:0000256" key="3">
    <source>
        <dbReference type="ARBA" id="ARBA00023004"/>
    </source>
</evidence>
<dbReference type="PROSITE" id="PS51007">
    <property type="entry name" value="CYTC"/>
    <property type="match status" value="2"/>
</dbReference>
<dbReference type="GO" id="GO:0009055">
    <property type="term" value="F:electron transfer activity"/>
    <property type="evidence" value="ECO:0007669"/>
    <property type="project" value="InterPro"/>
</dbReference>
<dbReference type="InterPro" id="IPR051459">
    <property type="entry name" value="Cytochrome_c-type_DH"/>
</dbReference>
<feature type="domain" description="Cytochrome c" evidence="4">
    <location>
        <begin position="48"/>
        <end position="135"/>
    </location>
</feature>
<dbReference type="GO" id="GO:0020037">
    <property type="term" value="F:heme binding"/>
    <property type="evidence" value="ECO:0007669"/>
    <property type="project" value="InterPro"/>
</dbReference>
<reference evidence="5" key="1">
    <citation type="submission" date="2018-06" db="EMBL/GenBank/DDBJ databases">
        <authorList>
            <person name="Zhirakovskaya E."/>
        </authorList>
    </citation>
    <scope>NUCLEOTIDE SEQUENCE</scope>
</reference>
<dbReference type="SUPFAM" id="SSF46626">
    <property type="entry name" value="Cytochrome c"/>
    <property type="match status" value="2"/>
</dbReference>
<dbReference type="PANTHER" id="PTHR35008:SF4">
    <property type="entry name" value="BLL4482 PROTEIN"/>
    <property type="match status" value="1"/>
</dbReference>
<keyword evidence="2" id="KW-0479">Metal-binding</keyword>
<organism evidence="5">
    <name type="scientific">hydrothermal vent metagenome</name>
    <dbReference type="NCBI Taxonomy" id="652676"/>
    <lineage>
        <taxon>unclassified sequences</taxon>
        <taxon>metagenomes</taxon>
        <taxon>ecological metagenomes</taxon>
    </lineage>
</organism>
<dbReference type="EC" id="1.9.3.1" evidence="5"/>
<evidence type="ECO:0000256" key="2">
    <source>
        <dbReference type="ARBA" id="ARBA00022723"/>
    </source>
</evidence>
<accession>A0A3B1DBE9</accession>
<gene>
    <name evidence="5" type="ORF">MNBD_NITROSPINAE04-1554</name>
</gene>
<dbReference type="InterPro" id="IPR036909">
    <property type="entry name" value="Cyt_c-like_dom_sf"/>
</dbReference>
<dbReference type="GO" id="GO:0046872">
    <property type="term" value="F:metal ion binding"/>
    <property type="evidence" value="ECO:0007669"/>
    <property type="project" value="UniProtKB-KW"/>
</dbReference>
<dbReference type="PANTHER" id="PTHR35008">
    <property type="entry name" value="BLL4482 PROTEIN-RELATED"/>
    <property type="match status" value="1"/>
</dbReference>
<dbReference type="InterPro" id="IPR009056">
    <property type="entry name" value="Cyt_c-like_dom"/>
</dbReference>
<sequence length="311" mass="35468">MTRLLRFCFIFFFIIAASLLARDVESKKPEWGKVDPTRAKVIEEELEKEIERGRKTYNFYCYYCHGYSGDSKTLASSFLTPKPRDFTAITSDRLSREEMISAVRNGKPGTAMSAFETVLKPKDIEAVVTFVRDEFMRNKAKNTWYHTPENGWENHERYAAAFPFAKGEIPLDTPDNKLNPEQLAGKKLFMESCISCHDRAHVLKKGAVWSKTTGLTEQESMGETLFQENCAFCHDRNGAGKNWIGAFLKPHPRDLRNDPVMDGMTKSRMRKTIKNGLPGSSMPAWRDVLTNEQIDAIISYVSKVFHSIKNG</sequence>
<proteinExistence type="predicted"/>
<keyword evidence="1" id="KW-0349">Heme</keyword>
<keyword evidence="5" id="KW-0560">Oxidoreductase</keyword>
<evidence type="ECO:0000256" key="1">
    <source>
        <dbReference type="ARBA" id="ARBA00022617"/>
    </source>
</evidence>
<evidence type="ECO:0000259" key="4">
    <source>
        <dbReference type="PROSITE" id="PS51007"/>
    </source>
</evidence>
<keyword evidence="3" id="KW-0408">Iron</keyword>
<evidence type="ECO:0000313" key="5">
    <source>
        <dbReference type="EMBL" id="VAX25997.1"/>
    </source>
</evidence>